<comment type="similarity">
    <text evidence="2">Belongs to the isochorismate synthase family.</text>
</comment>
<dbReference type="PANTHER" id="PTHR42839">
    <property type="entry name" value="ISOCHORISMATE SYNTHASE ENTC"/>
    <property type="match status" value="1"/>
</dbReference>
<dbReference type="Gene3D" id="3.60.120.10">
    <property type="entry name" value="Anthranilate synthase"/>
    <property type="match status" value="1"/>
</dbReference>
<dbReference type="NCBIfam" id="TIGR00543">
    <property type="entry name" value="isochor_syn"/>
    <property type="match status" value="1"/>
</dbReference>
<evidence type="ECO:0000256" key="3">
    <source>
        <dbReference type="ARBA" id="ARBA00012824"/>
    </source>
</evidence>
<dbReference type="EC" id="5.4.4.2" evidence="3"/>
<comment type="caution">
    <text evidence="7">The sequence shown here is derived from an EMBL/GenBank/DDBJ whole genome shotgun (WGS) entry which is preliminary data.</text>
</comment>
<dbReference type="GO" id="GO:0008909">
    <property type="term" value="F:isochorismate synthase activity"/>
    <property type="evidence" value="ECO:0007669"/>
    <property type="project" value="UniProtKB-EC"/>
</dbReference>
<organism evidence="7 8">
    <name type="scientific">Gottfriedia endophytica</name>
    <dbReference type="NCBI Taxonomy" id="2820819"/>
    <lineage>
        <taxon>Bacteria</taxon>
        <taxon>Bacillati</taxon>
        <taxon>Bacillota</taxon>
        <taxon>Bacilli</taxon>
        <taxon>Bacillales</taxon>
        <taxon>Bacillaceae</taxon>
        <taxon>Gottfriedia</taxon>
    </lineage>
</organism>
<protein>
    <recommendedName>
        <fullName evidence="3">isochorismate synthase</fullName>
        <ecNumber evidence="3">5.4.4.2</ecNumber>
    </recommendedName>
    <alternativeName>
        <fullName evidence="5">Isochorismate mutase</fullName>
    </alternativeName>
</protein>
<evidence type="ECO:0000256" key="5">
    <source>
        <dbReference type="ARBA" id="ARBA00041564"/>
    </source>
</evidence>
<dbReference type="InterPro" id="IPR004561">
    <property type="entry name" value="IsoChor_synthase"/>
</dbReference>
<comment type="catalytic activity">
    <reaction evidence="1">
        <text>chorismate = isochorismate</text>
        <dbReference type="Rhea" id="RHEA:18985"/>
        <dbReference type="ChEBI" id="CHEBI:29748"/>
        <dbReference type="ChEBI" id="CHEBI:29780"/>
        <dbReference type="EC" id="5.4.4.2"/>
    </reaction>
</comment>
<sequence>MLRTGQLDQTAFFKQKLQDARTCSKRYISIVEKAINIHPLSVYHFYKKLNVSERFYWSNQENTTILTGIGSLVPYHHSTEGQYSAIEKEWEHFCDEVYREKVDKWGTGPILMGGFSFFEKYRNIGHWEKFGTAHFYVPKLMLTISMGETYITTNYEITDSTTEADLEKRYEEYHSYLEEYGMTQPEFEENILQSKEEYQPLEWTRSVGQAIDKMKENQLDKVVLNRTMQATFTNDINSTKVIYSLEATRNVNYIFSYQLDDHVFISATPERLIQKKDNRVYSMCLAGSAGKGLTVEENEKNGKWLINDLKNRHEHDFVVKYIKNTLKSFCEELNIPMYPRIMATKSLLHLFTPVEGVLHQHVSLIDLVKALHPTPALGGFPKKEACQLIAELEPLERGWYGAPFGWIDANGNGDFAVGIRSALIKQNEAKLFAGCGVVESSNPEEEYKETGIKFLPMLNALGGSKNETK</sequence>
<dbReference type="InterPro" id="IPR005801">
    <property type="entry name" value="ADC_synthase"/>
</dbReference>
<proteinExistence type="inferred from homology"/>
<dbReference type="GO" id="GO:0009697">
    <property type="term" value="P:salicylic acid biosynthetic process"/>
    <property type="evidence" value="ECO:0007669"/>
    <property type="project" value="TreeGrafter"/>
</dbReference>
<dbReference type="Pfam" id="PF00425">
    <property type="entry name" value="Chorismate_bind"/>
    <property type="match status" value="1"/>
</dbReference>
<gene>
    <name evidence="7" type="ORF">J5Y03_14145</name>
</gene>
<name>A0A940NWL3_9BACI</name>
<dbReference type="AlphaFoldDB" id="A0A940NWL3"/>
<evidence type="ECO:0000256" key="2">
    <source>
        <dbReference type="ARBA" id="ARBA00005297"/>
    </source>
</evidence>
<feature type="domain" description="Chorismate-utilising enzyme C-terminal" evidence="6">
    <location>
        <begin position="202"/>
        <end position="453"/>
    </location>
</feature>
<evidence type="ECO:0000259" key="6">
    <source>
        <dbReference type="Pfam" id="PF00425"/>
    </source>
</evidence>
<dbReference type="InterPro" id="IPR015890">
    <property type="entry name" value="Chorismate_C"/>
</dbReference>
<evidence type="ECO:0000313" key="8">
    <source>
        <dbReference type="Proteomes" id="UP000682134"/>
    </source>
</evidence>
<dbReference type="PANTHER" id="PTHR42839:SF1">
    <property type="entry name" value="ISOCHORISMATE SYNTHASE MENF"/>
    <property type="match status" value="1"/>
</dbReference>
<evidence type="ECO:0000313" key="7">
    <source>
        <dbReference type="EMBL" id="MBP0726298.1"/>
    </source>
</evidence>
<accession>A0A940NWL3</accession>
<dbReference type="RefSeq" id="WP_209406643.1">
    <property type="nucleotide sequence ID" value="NZ_JAGIYQ010000010.1"/>
</dbReference>
<dbReference type="EMBL" id="JAGIYQ010000010">
    <property type="protein sequence ID" value="MBP0726298.1"/>
    <property type="molecule type" value="Genomic_DNA"/>
</dbReference>
<dbReference type="Proteomes" id="UP000682134">
    <property type="component" value="Unassembled WGS sequence"/>
</dbReference>
<keyword evidence="8" id="KW-1185">Reference proteome</keyword>
<evidence type="ECO:0000256" key="1">
    <source>
        <dbReference type="ARBA" id="ARBA00000799"/>
    </source>
</evidence>
<evidence type="ECO:0000256" key="4">
    <source>
        <dbReference type="ARBA" id="ARBA00023235"/>
    </source>
</evidence>
<reference evidence="7" key="1">
    <citation type="submission" date="2021-04" db="EMBL/GenBank/DDBJ databases">
        <title>Genome seq and assembly of Bacillus sp.</title>
        <authorList>
            <person name="Chhetri G."/>
        </authorList>
    </citation>
    <scope>NUCLEOTIDE SEQUENCE</scope>
    <source>
        <strain evidence="7">RG28</strain>
    </source>
</reference>
<keyword evidence="4 7" id="KW-0413">Isomerase</keyword>
<dbReference type="SUPFAM" id="SSF56322">
    <property type="entry name" value="ADC synthase"/>
    <property type="match status" value="1"/>
</dbReference>